<evidence type="ECO:0000259" key="7">
    <source>
        <dbReference type="Pfam" id="PF03775"/>
    </source>
</evidence>
<comment type="similarity">
    <text evidence="1 6">Belongs to the MinC family.</text>
</comment>
<organism evidence="9 10">
    <name type="scientific">Ottowia pentelensis</name>
    <dbReference type="NCBI Taxonomy" id="511108"/>
    <lineage>
        <taxon>Bacteria</taxon>
        <taxon>Pseudomonadati</taxon>
        <taxon>Pseudomonadota</taxon>
        <taxon>Betaproteobacteria</taxon>
        <taxon>Burkholderiales</taxon>
        <taxon>Comamonadaceae</taxon>
        <taxon>Ottowia</taxon>
    </lineage>
</organism>
<dbReference type="EMBL" id="JBHLTN010000026">
    <property type="protein sequence ID" value="MFC0593466.1"/>
    <property type="molecule type" value="Genomic_DNA"/>
</dbReference>
<keyword evidence="3 6" id="KW-0717">Septation</keyword>
<dbReference type="PANTHER" id="PTHR34108">
    <property type="entry name" value="SEPTUM SITE-DETERMINING PROTEIN MINC"/>
    <property type="match status" value="1"/>
</dbReference>
<dbReference type="Gene3D" id="3.30.70.260">
    <property type="match status" value="1"/>
</dbReference>
<dbReference type="InterPro" id="IPR036145">
    <property type="entry name" value="MinC_C_sf"/>
</dbReference>
<dbReference type="RefSeq" id="WP_377483652.1">
    <property type="nucleotide sequence ID" value="NZ_JBHLTN010000026.1"/>
</dbReference>
<dbReference type="NCBIfam" id="TIGR01222">
    <property type="entry name" value="minC"/>
    <property type="match status" value="1"/>
</dbReference>
<keyword evidence="10" id="KW-1185">Reference proteome</keyword>
<evidence type="ECO:0000259" key="8">
    <source>
        <dbReference type="Pfam" id="PF05209"/>
    </source>
</evidence>
<evidence type="ECO:0000313" key="10">
    <source>
        <dbReference type="Proteomes" id="UP001589834"/>
    </source>
</evidence>
<gene>
    <name evidence="6 9" type="primary">minC</name>
    <name evidence="9" type="ORF">ACFFGG_12995</name>
</gene>
<accession>A0ABV6PUE4</accession>
<evidence type="ECO:0000256" key="1">
    <source>
        <dbReference type="ARBA" id="ARBA00006291"/>
    </source>
</evidence>
<comment type="caution">
    <text evidence="9">The sequence shown here is derived from an EMBL/GenBank/DDBJ whole genome shotgun (WGS) entry which is preliminary data.</text>
</comment>
<dbReference type="InterPro" id="IPR007874">
    <property type="entry name" value="MinC_N"/>
</dbReference>
<dbReference type="HAMAP" id="MF_00267">
    <property type="entry name" value="MinC"/>
    <property type="match status" value="1"/>
</dbReference>
<proteinExistence type="inferred from homology"/>
<sequence length="245" mass="25640">MSVALAGRSPATFEIKSASLPLLALRLKSVDLDALAQELQAHYGDMPDFFADDLLVVDLSALPADSAEAPLDFARLTALLRTHRLKPIGVRAGSAAQRAAATAAGLPDAPDMRLPQASAPASSAPADLPAPGALVIDKPLRSGQQVYARGRDLVLRAMVNPGAEVIADGHIHVYAPLRGRAIAGARGWAEACIFARAMQPELVSVAGVYRTSDEPLPESVWGHAATVSLRSSEAGDTLIFEPITD</sequence>
<keyword evidence="2 6" id="KW-0132">Cell division</keyword>
<evidence type="ECO:0000256" key="2">
    <source>
        <dbReference type="ARBA" id="ARBA00022618"/>
    </source>
</evidence>
<dbReference type="Pfam" id="PF03775">
    <property type="entry name" value="MinC_C"/>
    <property type="match status" value="1"/>
</dbReference>
<evidence type="ECO:0000256" key="6">
    <source>
        <dbReference type="HAMAP-Rule" id="MF_00267"/>
    </source>
</evidence>
<dbReference type="Proteomes" id="UP001589834">
    <property type="component" value="Unassembled WGS sequence"/>
</dbReference>
<dbReference type="Pfam" id="PF05209">
    <property type="entry name" value="MinC_N"/>
    <property type="match status" value="1"/>
</dbReference>
<name>A0ABV6PUE4_9BURK</name>
<protein>
    <recommendedName>
        <fullName evidence="6">Probable septum site-determining protein MinC</fullName>
    </recommendedName>
</protein>
<feature type="domain" description="Septum formation inhibitor MinC C-terminal" evidence="7">
    <location>
        <begin position="135"/>
        <end position="231"/>
    </location>
</feature>
<dbReference type="Gene3D" id="2.160.20.70">
    <property type="match status" value="1"/>
</dbReference>
<evidence type="ECO:0000256" key="4">
    <source>
        <dbReference type="ARBA" id="ARBA00023306"/>
    </source>
</evidence>
<evidence type="ECO:0000256" key="5">
    <source>
        <dbReference type="ARBA" id="ARBA00025606"/>
    </source>
</evidence>
<reference evidence="9 10" key="1">
    <citation type="submission" date="2024-09" db="EMBL/GenBank/DDBJ databases">
        <authorList>
            <person name="Sun Q."/>
            <person name="Mori K."/>
        </authorList>
    </citation>
    <scope>NUCLEOTIDE SEQUENCE [LARGE SCALE GENOMIC DNA]</scope>
    <source>
        <strain evidence="9 10">NCAIM B.02336</strain>
    </source>
</reference>
<comment type="function">
    <text evidence="5 6">Cell division inhibitor that blocks the formation of polar Z ring septums. Rapidly oscillates between the poles of the cell to destabilize FtsZ filaments that have formed before they mature into polar Z rings. Prevents FtsZ polymerization.</text>
</comment>
<evidence type="ECO:0000256" key="3">
    <source>
        <dbReference type="ARBA" id="ARBA00023210"/>
    </source>
</evidence>
<comment type="subunit">
    <text evidence="6">Interacts with MinD and FtsZ.</text>
</comment>
<dbReference type="PANTHER" id="PTHR34108:SF1">
    <property type="entry name" value="SEPTUM SITE-DETERMINING PROTEIN MINC"/>
    <property type="match status" value="1"/>
</dbReference>
<feature type="domain" description="Septum formation inhibitor MinC N-terminal" evidence="8">
    <location>
        <begin position="13"/>
        <end position="87"/>
    </location>
</feature>
<keyword evidence="4 6" id="KW-0131">Cell cycle</keyword>
<evidence type="ECO:0000313" key="9">
    <source>
        <dbReference type="EMBL" id="MFC0593466.1"/>
    </source>
</evidence>
<dbReference type="InterPro" id="IPR013033">
    <property type="entry name" value="MinC"/>
</dbReference>
<dbReference type="SUPFAM" id="SSF63848">
    <property type="entry name" value="Cell-division inhibitor MinC, C-terminal domain"/>
    <property type="match status" value="1"/>
</dbReference>
<dbReference type="InterPro" id="IPR005526">
    <property type="entry name" value="Septum_form_inhib_MinC_C"/>
</dbReference>
<dbReference type="InterPro" id="IPR016098">
    <property type="entry name" value="CAP/MinC_C"/>
</dbReference>